<dbReference type="AlphaFoldDB" id="A0A9Q3PNQ6"/>
<gene>
    <name evidence="17" type="ORF">O181_108308</name>
</gene>
<dbReference type="InterPro" id="IPR012337">
    <property type="entry name" value="RNaseH-like_sf"/>
</dbReference>
<protein>
    <recommendedName>
        <fullName evidence="16">Integrase catalytic domain-containing protein</fullName>
    </recommendedName>
</protein>
<keyword evidence="11" id="KW-0239">DNA-directed DNA polymerase</keyword>
<dbReference type="GO" id="GO:0015074">
    <property type="term" value="P:DNA integration"/>
    <property type="evidence" value="ECO:0007669"/>
    <property type="project" value="UniProtKB-KW"/>
</dbReference>
<evidence type="ECO:0000256" key="15">
    <source>
        <dbReference type="ARBA" id="ARBA00049244"/>
    </source>
</evidence>
<dbReference type="Pfam" id="PF07727">
    <property type="entry name" value="RVT_2"/>
    <property type="match status" value="1"/>
</dbReference>
<dbReference type="GO" id="GO:0004519">
    <property type="term" value="F:endonuclease activity"/>
    <property type="evidence" value="ECO:0007669"/>
    <property type="project" value="UniProtKB-KW"/>
</dbReference>
<dbReference type="SUPFAM" id="SSF53098">
    <property type="entry name" value="Ribonuclease H-like"/>
    <property type="match status" value="1"/>
</dbReference>
<dbReference type="GO" id="GO:0003964">
    <property type="term" value="F:RNA-directed DNA polymerase activity"/>
    <property type="evidence" value="ECO:0007669"/>
    <property type="project" value="UniProtKB-KW"/>
</dbReference>
<dbReference type="EMBL" id="AVOT02082932">
    <property type="protein sequence ID" value="MBW0568593.1"/>
    <property type="molecule type" value="Genomic_DNA"/>
</dbReference>
<evidence type="ECO:0000256" key="3">
    <source>
        <dbReference type="ARBA" id="ARBA00022722"/>
    </source>
</evidence>
<keyword evidence="8" id="KW-0694">RNA-binding</keyword>
<comment type="catalytic activity">
    <reaction evidence="15">
        <text>DNA(n) + a 2'-deoxyribonucleoside 5'-triphosphate = DNA(n+1) + diphosphate</text>
        <dbReference type="Rhea" id="RHEA:22508"/>
        <dbReference type="Rhea" id="RHEA-COMP:17339"/>
        <dbReference type="Rhea" id="RHEA-COMP:17340"/>
        <dbReference type="ChEBI" id="CHEBI:33019"/>
        <dbReference type="ChEBI" id="CHEBI:61560"/>
        <dbReference type="ChEBI" id="CHEBI:173112"/>
        <dbReference type="EC" id="2.7.7.7"/>
    </reaction>
</comment>
<evidence type="ECO:0000256" key="7">
    <source>
        <dbReference type="ARBA" id="ARBA00022842"/>
    </source>
</evidence>
<organism evidence="17 18">
    <name type="scientific">Austropuccinia psidii MF-1</name>
    <dbReference type="NCBI Taxonomy" id="1389203"/>
    <lineage>
        <taxon>Eukaryota</taxon>
        <taxon>Fungi</taxon>
        <taxon>Dikarya</taxon>
        <taxon>Basidiomycota</taxon>
        <taxon>Pucciniomycotina</taxon>
        <taxon>Pucciniomycetes</taxon>
        <taxon>Pucciniales</taxon>
        <taxon>Sphaerophragmiaceae</taxon>
        <taxon>Austropuccinia</taxon>
    </lineage>
</organism>
<dbReference type="InterPro" id="IPR057670">
    <property type="entry name" value="SH3_retrovirus"/>
</dbReference>
<evidence type="ECO:0000313" key="17">
    <source>
        <dbReference type="EMBL" id="MBW0568593.1"/>
    </source>
</evidence>
<keyword evidence="2" id="KW-0548">Nucleotidyltransferase</keyword>
<keyword evidence="1" id="KW-0815">Transposition</keyword>
<evidence type="ECO:0000256" key="2">
    <source>
        <dbReference type="ARBA" id="ARBA00022695"/>
    </source>
</evidence>
<dbReference type="Pfam" id="PF25597">
    <property type="entry name" value="SH3_retrovirus"/>
    <property type="match status" value="1"/>
</dbReference>
<dbReference type="Gene3D" id="3.30.420.10">
    <property type="entry name" value="Ribonuclease H-like superfamily/Ribonuclease H"/>
    <property type="match status" value="1"/>
</dbReference>
<dbReference type="Proteomes" id="UP000765509">
    <property type="component" value="Unassembled WGS sequence"/>
</dbReference>
<dbReference type="InterPro" id="IPR001584">
    <property type="entry name" value="Integrase_cat-core"/>
</dbReference>
<keyword evidence="5" id="KW-0255">Endonuclease</keyword>
<evidence type="ECO:0000256" key="10">
    <source>
        <dbReference type="ARBA" id="ARBA00022918"/>
    </source>
</evidence>
<name>A0A9Q3PNQ6_9BASI</name>
<dbReference type="GO" id="GO:0005634">
    <property type="term" value="C:nucleus"/>
    <property type="evidence" value="ECO:0007669"/>
    <property type="project" value="UniProtKB-ARBA"/>
</dbReference>
<dbReference type="GO" id="GO:0003723">
    <property type="term" value="F:RNA binding"/>
    <property type="evidence" value="ECO:0007669"/>
    <property type="project" value="UniProtKB-KW"/>
</dbReference>
<evidence type="ECO:0000256" key="11">
    <source>
        <dbReference type="ARBA" id="ARBA00022932"/>
    </source>
</evidence>
<dbReference type="SUPFAM" id="SSF56672">
    <property type="entry name" value="DNA/RNA polymerases"/>
    <property type="match status" value="1"/>
</dbReference>
<comment type="catalytic activity">
    <reaction evidence="14">
        <text>DNA(n) + a 2'-deoxyribonucleoside 5'-triphosphate = DNA(n+1) + diphosphate</text>
        <dbReference type="Rhea" id="RHEA:22508"/>
        <dbReference type="Rhea" id="RHEA-COMP:17339"/>
        <dbReference type="Rhea" id="RHEA-COMP:17340"/>
        <dbReference type="ChEBI" id="CHEBI:33019"/>
        <dbReference type="ChEBI" id="CHEBI:61560"/>
        <dbReference type="ChEBI" id="CHEBI:173112"/>
        <dbReference type="EC" id="2.7.7.49"/>
    </reaction>
</comment>
<dbReference type="InterPro" id="IPR013103">
    <property type="entry name" value="RVT_2"/>
</dbReference>
<evidence type="ECO:0000256" key="4">
    <source>
        <dbReference type="ARBA" id="ARBA00022723"/>
    </source>
</evidence>
<evidence type="ECO:0000259" key="16">
    <source>
        <dbReference type="PROSITE" id="PS50994"/>
    </source>
</evidence>
<evidence type="ECO:0000256" key="8">
    <source>
        <dbReference type="ARBA" id="ARBA00022884"/>
    </source>
</evidence>
<evidence type="ECO:0000256" key="5">
    <source>
        <dbReference type="ARBA" id="ARBA00022759"/>
    </source>
</evidence>
<accession>A0A9Q3PNQ6</accession>
<comment type="caution">
    <text evidence="17">The sequence shown here is derived from an EMBL/GenBank/DDBJ whole genome shotgun (WGS) entry which is preliminary data.</text>
</comment>
<feature type="domain" description="Integrase catalytic" evidence="16">
    <location>
        <begin position="10"/>
        <end position="176"/>
    </location>
</feature>
<reference evidence="17" key="1">
    <citation type="submission" date="2021-03" db="EMBL/GenBank/DDBJ databases">
        <title>Draft genome sequence of rust myrtle Austropuccinia psidii MF-1, a brazilian biotype.</title>
        <authorList>
            <person name="Quecine M.C."/>
            <person name="Pachon D.M.R."/>
            <person name="Bonatelli M.L."/>
            <person name="Correr F.H."/>
            <person name="Franceschini L.M."/>
            <person name="Leite T.F."/>
            <person name="Margarido G.R.A."/>
            <person name="Almeida C.A."/>
            <person name="Ferrarezi J.A."/>
            <person name="Labate C.A."/>
        </authorList>
    </citation>
    <scope>NUCLEOTIDE SEQUENCE</scope>
    <source>
        <strain evidence="17">MF-1</strain>
    </source>
</reference>
<dbReference type="InterPro" id="IPR036397">
    <property type="entry name" value="RNaseH_sf"/>
</dbReference>
<evidence type="ECO:0000256" key="13">
    <source>
        <dbReference type="ARBA" id="ARBA00023268"/>
    </source>
</evidence>
<evidence type="ECO:0000313" key="18">
    <source>
        <dbReference type="Proteomes" id="UP000765509"/>
    </source>
</evidence>
<dbReference type="GO" id="GO:0003887">
    <property type="term" value="F:DNA-directed DNA polymerase activity"/>
    <property type="evidence" value="ECO:0007669"/>
    <property type="project" value="UniProtKB-KW"/>
</dbReference>
<keyword evidence="6" id="KW-0378">Hydrolase</keyword>
<keyword evidence="3" id="KW-0540">Nuclease</keyword>
<evidence type="ECO:0000256" key="12">
    <source>
        <dbReference type="ARBA" id="ARBA00023172"/>
    </source>
</evidence>
<proteinExistence type="predicted"/>
<sequence length="569" mass="63891">MLPFDKDFEEVSQPLGCVHLNLVGPISPTTNSGFQYFLTIVDQATSFKTIRLLKLKSDSFEQSVIVKNRMECFHDQKFKTLVSDQGGGFVNAKFKNVAETYGFVHSLSPAKNPQHNGFLERANLTIIEKARCLLNGSNLPKKYCAEAIKTAAFLSNLIPTPSRNNLSPYAAWKGLPPRIPRLGAFGCRAVISIPRSQRSWKLGHVGAEGVLLAYENENSAYQIICMSNPKIVISKHVKFEENVFPHIQGTISTKEAWLVPFSDPQEDTSCHSSEGSSRMVDKIQEPPVVTEAIAGSDLVNPSRIEVIGPRHPTHIVGDVDRSNILPYQQWPNTLITSILKSPHTFNQAVNSLDKDSWLKAMNKELASINHLDVWDVVDLQPDYKLVGTMWVFWIKRDHLNNVVEYKACLCAQGFTQTPGVDFDKTYFPTGLLNSLRCLIAHTASRGLHFHQIDVKTALLNAPLAEVVYLLIPQGLDIDQRRSCLHLKKAIYGLKQAPLAWYPHLREWLLKIGFSSFILDPYAFFCSKGTATWLYIHMDDIAIFGEDVSTFKNEIAQEFNIKDIGCSDLM</sequence>
<dbReference type="InterPro" id="IPR043502">
    <property type="entry name" value="DNA/RNA_pol_sf"/>
</dbReference>
<keyword evidence="11" id="KW-0808">Transferase</keyword>
<keyword evidence="12" id="KW-0233">DNA recombination</keyword>
<keyword evidence="13" id="KW-0511">Multifunctional enzyme</keyword>
<keyword evidence="7" id="KW-0460">Magnesium</keyword>
<keyword evidence="10" id="KW-0695">RNA-directed DNA polymerase</keyword>
<dbReference type="GO" id="GO:0016787">
    <property type="term" value="F:hydrolase activity"/>
    <property type="evidence" value="ECO:0007669"/>
    <property type="project" value="UniProtKB-KW"/>
</dbReference>
<evidence type="ECO:0000256" key="14">
    <source>
        <dbReference type="ARBA" id="ARBA00048173"/>
    </source>
</evidence>
<evidence type="ECO:0000256" key="9">
    <source>
        <dbReference type="ARBA" id="ARBA00022908"/>
    </source>
</evidence>
<dbReference type="OrthoDB" id="1645289at2759"/>
<dbReference type="GO" id="GO:0006310">
    <property type="term" value="P:DNA recombination"/>
    <property type="evidence" value="ECO:0007669"/>
    <property type="project" value="UniProtKB-KW"/>
</dbReference>
<dbReference type="PANTHER" id="PTHR42648">
    <property type="entry name" value="TRANSPOSASE, PUTATIVE-RELATED"/>
    <property type="match status" value="1"/>
</dbReference>
<keyword evidence="18" id="KW-1185">Reference proteome</keyword>
<dbReference type="PROSITE" id="PS50994">
    <property type="entry name" value="INTEGRASE"/>
    <property type="match status" value="1"/>
</dbReference>
<evidence type="ECO:0000256" key="6">
    <source>
        <dbReference type="ARBA" id="ARBA00022801"/>
    </source>
</evidence>
<dbReference type="GO" id="GO:0032196">
    <property type="term" value="P:transposition"/>
    <property type="evidence" value="ECO:0007669"/>
    <property type="project" value="UniProtKB-KW"/>
</dbReference>
<dbReference type="PANTHER" id="PTHR42648:SF11">
    <property type="entry name" value="TRANSPOSON TY4-P GAG-POL POLYPROTEIN"/>
    <property type="match status" value="1"/>
</dbReference>
<dbReference type="GO" id="GO:0046872">
    <property type="term" value="F:metal ion binding"/>
    <property type="evidence" value="ECO:0007669"/>
    <property type="project" value="UniProtKB-KW"/>
</dbReference>
<keyword evidence="4" id="KW-0479">Metal-binding</keyword>
<evidence type="ECO:0000256" key="1">
    <source>
        <dbReference type="ARBA" id="ARBA00022578"/>
    </source>
</evidence>
<dbReference type="InterPro" id="IPR039537">
    <property type="entry name" value="Retrotran_Ty1/copia-like"/>
</dbReference>
<keyword evidence="9" id="KW-0229">DNA integration</keyword>